<evidence type="ECO:0000256" key="1">
    <source>
        <dbReference type="SAM" id="SignalP"/>
    </source>
</evidence>
<keyword evidence="1" id="KW-0732">Signal</keyword>
<protein>
    <submittedName>
        <fullName evidence="2">Uncharacterized protein</fullName>
    </submittedName>
</protein>
<dbReference type="Proteomes" id="UP001580346">
    <property type="component" value="Unassembled WGS sequence"/>
</dbReference>
<accession>A0ABV5APA4</accession>
<evidence type="ECO:0000313" key="2">
    <source>
        <dbReference type="EMBL" id="MFB5265810.1"/>
    </source>
</evidence>
<comment type="caution">
    <text evidence="2">The sequence shown here is derived from an EMBL/GenBank/DDBJ whole genome shotgun (WGS) entry which is preliminary data.</text>
</comment>
<keyword evidence="3" id="KW-1185">Reference proteome</keyword>
<sequence>MNFKTFKKGFAASVLSVGLLFPLSSNVLAEPSNELSTATFLDNSQAITQSFDQNDIDKATQEKLIEKVKNGELLDSLNPNKASEGITTTNYEKSAVTNSNSSEPLEGYTSKTVFPDGSFITMKVTPTKVTPYDGENDRITPQDVTPGPGSVCGSGYCNIVDAKVSYDTGVVYAEFLANYAIVNGGYDSISKVYQPKVKVYLGSFSDLQKPVIDRPTETYYQSAKASMTWKYTSPTGTAQQYLILNVQNDQATASSN</sequence>
<reference evidence="2 3" key="1">
    <citation type="submission" date="2024-09" db="EMBL/GenBank/DDBJ databases">
        <title>Paenibacillus zeirhizospherea sp. nov., isolated from surface of the maize (Zea mays) roots in a horticulture field, Hungary.</title>
        <authorList>
            <person name="Marton D."/>
            <person name="Farkas M."/>
            <person name="Bedics A."/>
            <person name="Toth E."/>
            <person name="Tancsics A."/>
            <person name="Boka K."/>
            <person name="Maroti G."/>
            <person name="Kriszt B."/>
            <person name="Cserhati M."/>
        </authorList>
    </citation>
    <scope>NUCLEOTIDE SEQUENCE [LARGE SCALE GENOMIC DNA]</scope>
    <source>
        <strain evidence="2 3">KCTC 33519</strain>
    </source>
</reference>
<proteinExistence type="predicted"/>
<gene>
    <name evidence="2" type="ORF">ACE41H_03285</name>
</gene>
<feature type="signal peptide" evidence="1">
    <location>
        <begin position="1"/>
        <end position="29"/>
    </location>
</feature>
<feature type="chain" id="PRO_5045415429" evidence="1">
    <location>
        <begin position="30"/>
        <end position="256"/>
    </location>
</feature>
<dbReference type="EMBL" id="JBHHMI010000002">
    <property type="protein sequence ID" value="MFB5265810.1"/>
    <property type="molecule type" value="Genomic_DNA"/>
</dbReference>
<dbReference type="RefSeq" id="WP_375353355.1">
    <property type="nucleotide sequence ID" value="NZ_JBHHMI010000002.1"/>
</dbReference>
<evidence type="ECO:0000313" key="3">
    <source>
        <dbReference type="Proteomes" id="UP001580346"/>
    </source>
</evidence>
<organism evidence="2 3">
    <name type="scientific">Paenibacillus enshidis</name>
    <dbReference type="NCBI Taxonomy" id="1458439"/>
    <lineage>
        <taxon>Bacteria</taxon>
        <taxon>Bacillati</taxon>
        <taxon>Bacillota</taxon>
        <taxon>Bacilli</taxon>
        <taxon>Bacillales</taxon>
        <taxon>Paenibacillaceae</taxon>
        <taxon>Paenibacillus</taxon>
    </lineage>
</organism>
<name>A0ABV5APA4_9BACL</name>